<dbReference type="KEGG" id="lnn:F0161_03985"/>
<proteinExistence type="inferred from homology"/>
<dbReference type="RefSeq" id="WP_137601916.1">
    <property type="nucleotide sequence ID" value="NZ_BJEB01000023.1"/>
</dbReference>
<evidence type="ECO:0000256" key="2">
    <source>
        <dbReference type="ARBA" id="ARBA00009399"/>
    </source>
</evidence>
<name>A0A5P1X0V1_9LACO</name>
<evidence type="ECO:0000313" key="9">
    <source>
        <dbReference type="Proteomes" id="UP000325295"/>
    </source>
</evidence>
<keyword evidence="3 6" id="KW-0812">Transmembrane</keyword>
<dbReference type="InterPro" id="IPR007267">
    <property type="entry name" value="GtrA_DPMS_TM"/>
</dbReference>
<reference evidence="8 9" key="1">
    <citation type="submission" date="2019-09" db="EMBL/GenBank/DDBJ databases">
        <title>Complete Genome Sequence of Lactobacillus nenjiangensis SH-Y15, isolated from sauerkraut.</title>
        <authorList>
            <person name="Yang H."/>
        </authorList>
    </citation>
    <scope>NUCLEOTIDE SEQUENCE [LARGE SCALE GENOMIC DNA]</scope>
    <source>
        <strain evidence="8 9">SH-Y15</strain>
    </source>
</reference>
<feature type="domain" description="GtrA/DPMS transmembrane" evidence="7">
    <location>
        <begin position="15"/>
        <end position="131"/>
    </location>
</feature>
<dbReference type="AlphaFoldDB" id="A0A5P1X0V1"/>
<keyword evidence="4 6" id="KW-1133">Transmembrane helix</keyword>
<evidence type="ECO:0000256" key="5">
    <source>
        <dbReference type="ARBA" id="ARBA00023136"/>
    </source>
</evidence>
<sequence>MLFALFKKYQSLIAYAFFGGVTTLVNIGVFAGLDWLGWNYQVANVIAWFLSVLVAYLTNKVWVFSSHYTTVKAFIIEISQFFFFRVLTLVIDVVIMYVGISLLDANSILVKIIDNVIVIIVNYVFSKWYIFKKTN</sequence>
<evidence type="ECO:0000259" key="7">
    <source>
        <dbReference type="Pfam" id="PF04138"/>
    </source>
</evidence>
<evidence type="ECO:0000256" key="6">
    <source>
        <dbReference type="SAM" id="Phobius"/>
    </source>
</evidence>
<feature type="transmembrane region" description="Helical" evidence="6">
    <location>
        <begin position="108"/>
        <end position="125"/>
    </location>
</feature>
<organism evidence="8 9">
    <name type="scientific">Paucilactobacillus nenjiangensis</name>
    <dbReference type="NCBI Taxonomy" id="1296540"/>
    <lineage>
        <taxon>Bacteria</taxon>
        <taxon>Bacillati</taxon>
        <taxon>Bacillota</taxon>
        <taxon>Bacilli</taxon>
        <taxon>Lactobacillales</taxon>
        <taxon>Lactobacillaceae</taxon>
        <taxon>Paucilactobacillus</taxon>
    </lineage>
</organism>
<feature type="transmembrane region" description="Helical" evidence="6">
    <location>
        <begin position="82"/>
        <end position="102"/>
    </location>
</feature>
<keyword evidence="9" id="KW-1185">Reference proteome</keyword>
<dbReference type="EMBL" id="CP043939">
    <property type="protein sequence ID" value="QER67113.1"/>
    <property type="molecule type" value="Genomic_DNA"/>
</dbReference>
<evidence type="ECO:0000256" key="3">
    <source>
        <dbReference type="ARBA" id="ARBA00022692"/>
    </source>
</evidence>
<evidence type="ECO:0000313" key="8">
    <source>
        <dbReference type="EMBL" id="QER67113.1"/>
    </source>
</evidence>
<accession>A0A5P1X0V1</accession>
<dbReference type="Proteomes" id="UP000325295">
    <property type="component" value="Chromosome"/>
</dbReference>
<keyword evidence="5 6" id="KW-0472">Membrane</keyword>
<dbReference type="InterPro" id="IPR051401">
    <property type="entry name" value="GtrA_CellWall_Glycosyl"/>
</dbReference>
<evidence type="ECO:0000256" key="1">
    <source>
        <dbReference type="ARBA" id="ARBA00004141"/>
    </source>
</evidence>
<feature type="transmembrane region" description="Helical" evidence="6">
    <location>
        <begin position="45"/>
        <end position="62"/>
    </location>
</feature>
<comment type="similarity">
    <text evidence="2">Belongs to the GtrA family.</text>
</comment>
<dbReference type="GO" id="GO:0005886">
    <property type="term" value="C:plasma membrane"/>
    <property type="evidence" value="ECO:0007669"/>
    <property type="project" value="TreeGrafter"/>
</dbReference>
<comment type="subcellular location">
    <subcellularLocation>
        <location evidence="1">Membrane</location>
        <topology evidence="1">Multi-pass membrane protein</topology>
    </subcellularLocation>
</comment>
<protein>
    <submittedName>
        <fullName evidence="8">GtrA family protein</fullName>
    </submittedName>
</protein>
<dbReference type="OrthoDB" id="361483at2"/>
<dbReference type="Pfam" id="PF04138">
    <property type="entry name" value="GtrA_DPMS_TM"/>
    <property type="match status" value="1"/>
</dbReference>
<feature type="transmembrane region" description="Helical" evidence="6">
    <location>
        <begin position="12"/>
        <end position="33"/>
    </location>
</feature>
<gene>
    <name evidence="8" type="ORF">F0161_03985</name>
</gene>
<dbReference type="PANTHER" id="PTHR38459:SF5">
    <property type="entry name" value="CELL WALL TEICHOIC ACID GLYCOSYLATION PROTEIN GTCA"/>
    <property type="match status" value="1"/>
</dbReference>
<dbReference type="GO" id="GO:0000271">
    <property type="term" value="P:polysaccharide biosynthetic process"/>
    <property type="evidence" value="ECO:0007669"/>
    <property type="project" value="InterPro"/>
</dbReference>
<dbReference type="PANTHER" id="PTHR38459">
    <property type="entry name" value="PROPHAGE BACTOPRENOL-LINKED GLUCOSE TRANSLOCASE HOMOLOG"/>
    <property type="match status" value="1"/>
</dbReference>
<evidence type="ECO:0000256" key="4">
    <source>
        <dbReference type="ARBA" id="ARBA00022989"/>
    </source>
</evidence>